<comment type="caution">
    <text evidence="2">The sequence shown here is derived from an EMBL/GenBank/DDBJ whole genome shotgun (WGS) entry which is preliminary data.</text>
</comment>
<evidence type="ECO:0000313" key="3">
    <source>
        <dbReference type="Proteomes" id="UP001596540"/>
    </source>
</evidence>
<reference evidence="3" key="1">
    <citation type="journal article" date="2019" name="Int. J. Syst. Evol. Microbiol.">
        <title>The Global Catalogue of Microorganisms (GCM) 10K type strain sequencing project: providing services to taxonomists for standard genome sequencing and annotation.</title>
        <authorList>
            <consortium name="The Broad Institute Genomics Platform"/>
            <consortium name="The Broad Institute Genome Sequencing Center for Infectious Disease"/>
            <person name="Wu L."/>
            <person name="Ma J."/>
        </authorList>
    </citation>
    <scope>NUCLEOTIDE SEQUENCE [LARGE SCALE GENOMIC DNA]</scope>
    <source>
        <strain evidence="3">CGMCC 4.7382</strain>
    </source>
</reference>
<gene>
    <name evidence="2" type="ORF">ACFQRF_23950</name>
</gene>
<accession>A0ABW2KNF4</accession>
<organism evidence="2 3">
    <name type="scientific">Marinactinospora rubrisoli</name>
    <dbReference type="NCBI Taxonomy" id="2715399"/>
    <lineage>
        <taxon>Bacteria</taxon>
        <taxon>Bacillati</taxon>
        <taxon>Actinomycetota</taxon>
        <taxon>Actinomycetes</taxon>
        <taxon>Streptosporangiales</taxon>
        <taxon>Nocardiopsidaceae</taxon>
        <taxon>Marinactinospora</taxon>
    </lineage>
</organism>
<proteinExistence type="predicted"/>
<name>A0ABW2KNF4_9ACTN</name>
<protein>
    <submittedName>
        <fullName evidence="2">Uncharacterized protein</fullName>
    </submittedName>
</protein>
<dbReference type="Gene3D" id="1.10.287.1490">
    <property type="match status" value="1"/>
</dbReference>
<feature type="coiled-coil region" evidence="1">
    <location>
        <begin position="69"/>
        <end position="124"/>
    </location>
</feature>
<dbReference type="EMBL" id="JBHTBH010000014">
    <property type="protein sequence ID" value="MFC7330791.1"/>
    <property type="molecule type" value="Genomic_DNA"/>
</dbReference>
<keyword evidence="1" id="KW-0175">Coiled coil</keyword>
<dbReference type="RefSeq" id="WP_379873438.1">
    <property type="nucleotide sequence ID" value="NZ_JBHTBH010000014.1"/>
</dbReference>
<dbReference type="Proteomes" id="UP001596540">
    <property type="component" value="Unassembled WGS sequence"/>
</dbReference>
<evidence type="ECO:0000256" key="1">
    <source>
        <dbReference type="SAM" id="Coils"/>
    </source>
</evidence>
<evidence type="ECO:0000313" key="2">
    <source>
        <dbReference type="EMBL" id="MFC7330791.1"/>
    </source>
</evidence>
<sequence length="156" mass="17070">MMTTAQLDAIRERLTAVSNLPNWEIDPDPSDSGEWVVTYRDDGDTGLVATVPDHGYAVAELIADAPAGIAALLAEVDELTDRAARLQRERDEARADRDEAQAEVREVEDQIGRLARERRAARAALARVGALRAHRDKDGVHVVRCDDVYAAINGDV</sequence>
<keyword evidence="3" id="KW-1185">Reference proteome</keyword>